<feature type="region of interest" description="Disordered" evidence="1">
    <location>
        <begin position="323"/>
        <end position="343"/>
    </location>
</feature>
<feature type="region of interest" description="Disordered" evidence="1">
    <location>
        <begin position="535"/>
        <end position="558"/>
    </location>
</feature>
<sequence>MNTIFRELHCAINTSRQEPRPVREERQPTSRPPPGAVPPSVRQGSCRTDGRPCLWSCWLRACAANYRERRRAPPLACCVAAAAAAARLPLGPFPRAAAWPERAGGAAACPARPFSLGGGEEIVGLGAAVAAAPPGLACQPHLPWLARGRLFPTPFPPPPSRAEGGRPWPGLNRGWLGLTPIGPWRPLGPRAVAWDSGVALPHPRRGLAPAGRARAALGAVVVAEGLRRQRQGDCLGCGRRGATPSSPLLLRPPSGPACPPAPAVQGPPAPGLAAWASFPLRPPRPLRPRAAGRWLDLPVSLPRLPRAGAGWAFPLRPPAPSRAVGSGVGDGRGPAGIAPRRGRFSLAGGRGRALGAVVGGHLRLQAGGRRAPRRARRRDRAGALRGRCGGPCWLGLAPCALSGRGGGGGRGPGVAPAAAKKPLPLRLPSPKAGQALGGPGCRGRRRGCLPWPPGPSGPCPRSCGLRARSPCLSGSRPRKRGRLWGSPGCRGRRRGCLPWPPGPSGPCPAVVWAESARADNYRVVHLHLGRWAGLERGEAGAGPPRGRSRPASVAGGARGGAAGLAVGARCSPPSTREKVRLYRGVGGGACGGRPLPWRGAGGAPVCGRVG</sequence>
<gene>
    <name evidence="2" type="ORF">C7M84_018227</name>
</gene>
<evidence type="ECO:0000256" key="1">
    <source>
        <dbReference type="SAM" id="MobiDB-lite"/>
    </source>
</evidence>
<feature type="region of interest" description="Disordered" evidence="1">
    <location>
        <begin position="245"/>
        <end position="264"/>
    </location>
</feature>
<organism evidence="2 3">
    <name type="scientific">Penaeus vannamei</name>
    <name type="common">Whiteleg shrimp</name>
    <name type="synonym">Litopenaeus vannamei</name>
    <dbReference type="NCBI Taxonomy" id="6689"/>
    <lineage>
        <taxon>Eukaryota</taxon>
        <taxon>Metazoa</taxon>
        <taxon>Ecdysozoa</taxon>
        <taxon>Arthropoda</taxon>
        <taxon>Crustacea</taxon>
        <taxon>Multicrustacea</taxon>
        <taxon>Malacostraca</taxon>
        <taxon>Eumalacostraca</taxon>
        <taxon>Eucarida</taxon>
        <taxon>Decapoda</taxon>
        <taxon>Dendrobranchiata</taxon>
        <taxon>Penaeoidea</taxon>
        <taxon>Penaeidae</taxon>
        <taxon>Penaeus</taxon>
    </lineage>
</organism>
<name>A0A423SHY0_PENVA</name>
<evidence type="ECO:0000313" key="2">
    <source>
        <dbReference type="EMBL" id="ROT63846.1"/>
    </source>
</evidence>
<dbReference type="EMBL" id="QCYY01003364">
    <property type="protein sequence ID" value="ROT63846.1"/>
    <property type="molecule type" value="Genomic_DNA"/>
</dbReference>
<comment type="caution">
    <text evidence="2">The sequence shown here is derived from an EMBL/GenBank/DDBJ whole genome shotgun (WGS) entry which is preliminary data.</text>
</comment>
<dbReference type="Proteomes" id="UP000283509">
    <property type="component" value="Unassembled WGS sequence"/>
</dbReference>
<evidence type="ECO:0000313" key="3">
    <source>
        <dbReference type="Proteomes" id="UP000283509"/>
    </source>
</evidence>
<feature type="compositionally biased region" description="Low complexity" evidence="1">
    <location>
        <begin position="541"/>
        <end position="555"/>
    </location>
</feature>
<proteinExistence type="predicted"/>
<feature type="compositionally biased region" description="Basic and acidic residues" evidence="1">
    <location>
        <begin position="17"/>
        <end position="28"/>
    </location>
</feature>
<accession>A0A423SHY0</accession>
<feature type="region of interest" description="Disordered" evidence="1">
    <location>
        <begin position="16"/>
        <end position="43"/>
    </location>
</feature>
<feature type="compositionally biased region" description="Pro residues" evidence="1">
    <location>
        <begin position="253"/>
        <end position="264"/>
    </location>
</feature>
<dbReference type="AlphaFoldDB" id="A0A423SHY0"/>
<protein>
    <submittedName>
        <fullName evidence="2">Uncharacterized protein</fullName>
    </submittedName>
</protein>
<reference evidence="2 3" key="2">
    <citation type="submission" date="2019-01" db="EMBL/GenBank/DDBJ databases">
        <title>The decoding of complex shrimp genome reveals the adaptation for benthos swimmer, frequently molting mechanism and breeding impact on genome.</title>
        <authorList>
            <person name="Sun Y."/>
            <person name="Gao Y."/>
            <person name="Yu Y."/>
        </authorList>
    </citation>
    <scope>NUCLEOTIDE SEQUENCE [LARGE SCALE GENOMIC DNA]</scope>
    <source>
        <tissue evidence="2">Muscle</tissue>
    </source>
</reference>
<keyword evidence="3" id="KW-1185">Reference proteome</keyword>
<reference evidence="2 3" key="1">
    <citation type="submission" date="2018-04" db="EMBL/GenBank/DDBJ databases">
        <authorList>
            <person name="Zhang X."/>
            <person name="Yuan J."/>
            <person name="Li F."/>
            <person name="Xiang J."/>
        </authorList>
    </citation>
    <scope>NUCLEOTIDE SEQUENCE [LARGE SCALE GENOMIC DNA]</scope>
    <source>
        <tissue evidence="2">Muscle</tissue>
    </source>
</reference>